<protein>
    <recommendedName>
        <fullName evidence="3">NmrA-like domain-containing protein</fullName>
    </recommendedName>
</protein>
<feature type="domain" description="NmrA-like" evidence="3">
    <location>
        <begin position="7"/>
        <end position="253"/>
    </location>
</feature>
<evidence type="ECO:0000256" key="1">
    <source>
        <dbReference type="ARBA" id="ARBA00022857"/>
    </source>
</evidence>
<dbReference type="eggNOG" id="ENOG502QPMY">
    <property type="taxonomic scope" value="Eukaryota"/>
</dbReference>
<dbReference type="OrthoDB" id="419598at2759"/>
<reference evidence="6" key="1">
    <citation type="submission" date="2010-05" db="EMBL/GenBank/DDBJ databases">
        <title>The genome sequence of Magnaporthe poae strain ATCC 64411.</title>
        <authorList>
            <person name="Ma L.-J."/>
            <person name="Dead R."/>
            <person name="Young S."/>
            <person name="Zeng Q."/>
            <person name="Koehrsen M."/>
            <person name="Alvarado L."/>
            <person name="Berlin A."/>
            <person name="Chapman S.B."/>
            <person name="Chen Z."/>
            <person name="Freedman E."/>
            <person name="Gellesch M."/>
            <person name="Goldberg J."/>
            <person name="Griggs A."/>
            <person name="Gujja S."/>
            <person name="Heilman E.R."/>
            <person name="Heiman D."/>
            <person name="Hepburn T."/>
            <person name="Howarth C."/>
            <person name="Jen D."/>
            <person name="Larson L."/>
            <person name="Mehta T."/>
            <person name="Neiman D."/>
            <person name="Pearson M."/>
            <person name="Roberts A."/>
            <person name="Saif S."/>
            <person name="Shea T."/>
            <person name="Shenoy N."/>
            <person name="Sisk P."/>
            <person name="Stolte C."/>
            <person name="Sykes S."/>
            <person name="Walk T."/>
            <person name="White J."/>
            <person name="Yandava C."/>
            <person name="Haas B."/>
            <person name="Nusbaum C."/>
            <person name="Birren B."/>
        </authorList>
    </citation>
    <scope>NUCLEOTIDE SEQUENCE [LARGE SCALE GENOMIC DNA]</scope>
    <source>
        <strain evidence="6">ATCC 64411 / 73-15</strain>
    </source>
</reference>
<reference evidence="5" key="5">
    <citation type="submission" date="2015-06" db="UniProtKB">
        <authorList>
            <consortium name="EnsemblFungi"/>
        </authorList>
    </citation>
    <scope>IDENTIFICATION</scope>
    <source>
        <strain evidence="5">ATCC 64411</strain>
    </source>
</reference>
<keyword evidence="6" id="KW-1185">Reference proteome</keyword>
<dbReference type="InterPro" id="IPR051609">
    <property type="entry name" value="NmrA/Isoflavone_reductase-like"/>
</dbReference>
<proteinExistence type="predicted"/>
<organism evidence="5 6">
    <name type="scientific">Magnaporthiopsis poae (strain ATCC 64411 / 73-15)</name>
    <name type="common">Kentucky bluegrass fungus</name>
    <name type="synonym">Magnaporthe poae</name>
    <dbReference type="NCBI Taxonomy" id="644358"/>
    <lineage>
        <taxon>Eukaryota</taxon>
        <taxon>Fungi</taxon>
        <taxon>Dikarya</taxon>
        <taxon>Ascomycota</taxon>
        <taxon>Pezizomycotina</taxon>
        <taxon>Sordariomycetes</taxon>
        <taxon>Sordariomycetidae</taxon>
        <taxon>Magnaporthales</taxon>
        <taxon>Magnaporthaceae</taxon>
        <taxon>Magnaporthiopsis</taxon>
    </lineage>
</organism>
<dbReference type="EMBL" id="GL876974">
    <property type="protein sequence ID" value="KLU90192.1"/>
    <property type="molecule type" value="Genomic_DNA"/>
</dbReference>
<keyword evidence="2" id="KW-0560">Oxidoreductase</keyword>
<dbReference type="EnsemblFungi" id="MAPG_09156T0">
    <property type="protein sequence ID" value="MAPG_09156T0"/>
    <property type="gene ID" value="MAPG_09156"/>
</dbReference>
<dbReference type="PANTHER" id="PTHR47706:SF9">
    <property type="entry name" value="NMRA-LIKE DOMAIN-CONTAINING PROTEIN-RELATED"/>
    <property type="match status" value="1"/>
</dbReference>
<dbReference type="AlphaFoldDB" id="A0A0C4E977"/>
<dbReference type="Gene3D" id="3.40.50.720">
    <property type="entry name" value="NAD(P)-binding Rossmann-like Domain"/>
    <property type="match status" value="1"/>
</dbReference>
<reference evidence="4" key="2">
    <citation type="submission" date="2010-05" db="EMBL/GenBank/DDBJ databases">
        <title>The Genome Sequence of Magnaporthe poae strain ATCC 64411.</title>
        <authorList>
            <consortium name="The Broad Institute Genome Sequencing Platform"/>
            <consortium name="Broad Institute Genome Sequencing Center for Infectious Disease"/>
            <person name="Ma L.-J."/>
            <person name="Dead R."/>
            <person name="Young S."/>
            <person name="Zeng Q."/>
            <person name="Koehrsen M."/>
            <person name="Alvarado L."/>
            <person name="Berlin A."/>
            <person name="Chapman S.B."/>
            <person name="Chen Z."/>
            <person name="Freedman E."/>
            <person name="Gellesch M."/>
            <person name="Goldberg J."/>
            <person name="Griggs A."/>
            <person name="Gujja S."/>
            <person name="Heilman E.R."/>
            <person name="Heiman D."/>
            <person name="Hepburn T."/>
            <person name="Howarth C."/>
            <person name="Jen D."/>
            <person name="Larson L."/>
            <person name="Mehta T."/>
            <person name="Neiman D."/>
            <person name="Pearson M."/>
            <person name="Roberts A."/>
            <person name="Saif S."/>
            <person name="Shea T."/>
            <person name="Shenoy N."/>
            <person name="Sisk P."/>
            <person name="Stolte C."/>
            <person name="Sykes S."/>
            <person name="Walk T."/>
            <person name="White J."/>
            <person name="Yandava C."/>
            <person name="Haas B."/>
            <person name="Nusbaum C."/>
            <person name="Birren B."/>
        </authorList>
    </citation>
    <scope>NUCLEOTIDE SEQUENCE</scope>
    <source>
        <strain evidence="4">ATCC 64411</strain>
    </source>
</reference>
<evidence type="ECO:0000313" key="4">
    <source>
        <dbReference type="EMBL" id="KLU90192.1"/>
    </source>
</evidence>
<reference evidence="4" key="3">
    <citation type="submission" date="2011-03" db="EMBL/GenBank/DDBJ databases">
        <title>Annotation of Magnaporthe poae ATCC 64411.</title>
        <authorList>
            <person name="Ma L.-J."/>
            <person name="Dead R."/>
            <person name="Young S.K."/>
            <person name="Zeng Q."/>
            <person name="Gargeya S."/>
            <person name="Fitzgerald M."/>
            <person name="Haas B."/>
            <person name="Abouelleil A."/>
            <person name="Alvarado L."/>
            <person name="Arachchi H.M."/>
            <person name="Berlin A."/>
            <person name="Brown A."/>
            <person name="Chapman S.B."/>
            <person name="Chen Z."/>
            <person name="Dunbar C."/>
            <person name="Freedman E."/>
            <person name="Gearin G."/>
            <person name="Gellesch M."/>
            <person name="Goldberg J."/>
            <person name="Griggs A."/>
            <person name="Gujja S."/>
            <person name="Heiman D."/>
            <person name="Howarth C."/>
            <person name="Larson L."/>
            <person name="Lui A."/>
            <person name="MacDonald P.J.P."/>
            <person name="Mehta T."/>
            <person name="Montmayeur A."/>
            <person name="Murphy C."/>
            <person name="Neiman D."/>
            <person name="Pearson M."/>
            <person name="Priest M."/>
            <person name="Roberts A."/>
            <person name="Saif S."/>
            <person name="Shea T."/>
            <person name="Shenoy N."/>
            <person name="Sisk P."/>
            <person name="Stolte C."/>
            <person name="Sykes S."/>
            <person name="Yandava C."/>
            <person name="Wortman J."/>
            <person name="Nusbaum C."/>
            <person name="Birren B."/>
        </authorList>
    </citation>
    <scope>NUCLEOTIDE SEQUENCE</scope>
    <source>
        <strain evidence="4">ATCC 64411</strain>
    </source>
</reference>
<dbReference type="STRING" id="644358.A0A0C4E977"/>
<dbReference type="SUPFAM" id="SSF51735">
    <property type="entry name" value="NAD(P)-binding Rossmann-fold domains"/>
    <property type="match status" value="1"/>
</dbReference>
<accession>A0A0C4E977</accession>
<evidence type="ECO:0000313" key="6">
    <source>
        <dbReference type="Proteomes" id="UP000011715"/>
    </source>
</evidence>
<name>A0A0C4E977_MAGP6</name>
<gene>
    <name evidence="4" type="ORF">MAPG_09156</name>
</gene>
<dbReference type="Proteomes" id="UP000011715">
    <property type="component" value="Unassembled WGS sequence"/>
</dbReference>
<dbReference type="Pfam" id="PF05368">
    <property type="entry name" value="NmrA"/>
    <property type="match status" value="1"/>
</dbReference>
<sequence>MSSPPIKVVLFGATGRIGRQIVDGLLKSPTNFDITAVTRPASLGKPENEEYRKKGVKVVGALMTDPREKLAEILRGADAVITPMFPAELDWQKNVIDVCKDVGVKRYIPSNFGPVMPPVGAMGMRDKKEEIVHYIKLRKVPYTIVDMAFWFELLRYRLPSGRTDYVLHPAITDTRIAGDGNVRTAYAYYNSLGPAMARILADPRTINKYVHVYDDVFTQNQAVDALEEVSGEKVDRVYRPKEEIEAAISAIQAKVAQNPQDEEAAIMLPMEQYTYSLDVIGDGTPELADYLGYLDVFKLYPDLKRRTVRDFYRDVLDGKHKGPFN</sequence>
<dbReference type="OMA" id="MIWEDEP"/>
<dbReference type="PANTHER" id="PTHR47706">
    <property type="entry name" value="NMRA-LIKE FAMILY PROTEIN"/>
    <property type="match status" value="1"/>
</dbReference>
<dbReference type="GO" id="GO:0016491">
    <property type="term" value="F:oxidoreductase activity"/>
    <property type="evidence" value="ECO:0007669"/>
    <property type="project" value="UniProtKB-KW"/>
</dbReference>
<dbReference type="EMBL" id="ADBL01002244">
    <property type="status" value="NOT_ANNOTATED_CDS"/>
    <property type="molecule type" value="Genomic_DNA"/>
</dbReference>
<dbReference type="InterPro" id="IPR036291">
    <property type="entry name" value="NAD(P)-bd_dom_sf"/>
</dbReference>
<dbReference type="Gene3D" id="3.90.25.10">
    <property type="entry name" value="UDP-galactose 4-epimerase, domain 1"/>
    <property type="match status" value="1"/>
</dbReference>
<dbReference type="VEuPathDB" id="FungiDB:MAPG_09156"/>
<dbReference type="InterPro" id="IPR008030">
    <property type="entry name" value="NmrA-like"/>
</dbReference>
<reference evidence="5" key="4">
    <citation type="journal article" date="2015" name="G3 (Bethesda)">
        <title>Genome sequences of three phytopathogenic species of the Magnaporthaceae family of fungi.</title>
        <authorList>
            <person name="Okagaki L.H."/>
            <person name="Nunes C.C."/>
            <person name="Sailsbery J."/>
            <person name="Clay B."/>
            <person name="Brown D."/>
            <person name="John T."/>
            <person name="Oh Y."/>
            <person name="Young N."/>
            <person name="Fitzgerald M."/>
            <person name="Haas B.J."/>
            <person name="Zeng Q."/>
            <person name="Young S."/>
            <person name="Adiconis X."/>
            <person name="Fan L."/>
            <person name="Levin J.Z."/>
            <person name="Mitchell T.K."/>
            <person name="Okubara P.A."/>
            <person name="Farman M.L."/>
            <person name="Kohn L.M."/>
            <person name="Birren B."/>
            <person name="Ma L.-J."/>
            <person name="Dean R.A."/>
        </authorList>
    </citation>
    <scope>NUCLEOTIDE SEQUENCE</scope>
    <source>
        <strain evidence="5">ATCC 64411 / 73-15</strain>
    </source>
</reference>
<evidence type="ECO:0000256" key="2">
    <source>
        <dbReference type="ARBA" id="ARBA00023002"/>
    </source>
</evidence>
<evidence type="ECO:0000313" key="5">
    <source>
        <dbReference type="EnsemblFungi" id="MAPG_09156T0"/>
    </source>
</evidence>
<evidence type="ECO:0000259" key="3">
    <source>
        <dbReference type="Pfam" id="PF05368"/>
    </source>
</evidence>
<keyword evidence="1" id="KW-0521">NADP</keyword>